<dbReference type="Gene3D" id="3.90.1170.20">
    <property type="entry name" value="Quinolinate phosphoribosyl transferase, N-terminal domain"/>
    <property type="match status" value="1"/>
</dbReference>
<dbReference type="Proteomes" id="UP000182680">
    <property type="component" value="Unassembled WGS sequence"/>
</dbReference>
<dbReference type="Pfam" id="PF01729">
    <property type="entry name" value="QRPTase_C"/>
    <property type="match status" value="1"/>
</dbReference>
<reference evidence="9" key="1">
    <citation type="submission" date="2016-11" db="EMBL/GenBank/DDBJ databases">
        <authorList>
            <person name="Jaros S."/>
            <person name="Januszkiewicz K."/>
            <person name="Wedrychowicz H."/>
        </authorList>
    </citation>
    <scope>NUCLEOTIDE SEQUENCE [LARGE SCALE GENOMIC DNA]</scope>
    <source>
        <strain evidence="9">DSM 7057</strain>
    </source>
</reference>
<evidence type="ECO:0000256" key="4">
    <source>
        <dbReference type="ARBA" id="ARBA00022679"/>
    </source>
</evidence>
<keyword evidence="3 5" id="KW-0328">Glycosyltransferase</keyword>
<dbReference type="InterPro" id="IPR027277">
    <property type="entry name" value="NadC/ModD"/>
</dbReference>
<dbReference type="GO" id="GO:0034213">
    <property type="term" value="P:quinolinate catabolic process"/>
    <property type="evidence" value="ECO:0007669"/>
    <property type="project" value="TreeGrafter"/>
</dbReference>
<evidence type="ECO:0000313" key="8">
    <source>
        <dbReference type="EMBL" id="SFW60673.1"/>
    </source>
</evidence>
<dbReference type="PANTHER" id="PTHR32179:SF4">
    <property type="entry name" value="PYROPHOSPHORYLASE MODD-RELATED"/>
    <property type="match status" value="1"/>
</dbReference>
<proteinExistence type="inferred from homology"/>
<dbReference type="InterPro" id="IPR013785">
    <property type="entry name" value="Aldolase_TIM"/>
</dbReference>
<dbReference type="GO" id="GO:0005737">
    <property type="term" value="C:cytoplasm"/>
    <property type="evidence" value="ECO:0007669"/>
    <property type="project" value="TreeGrafter"/>
</dbReference>
<evidence type="ECO:0000256" key="1">
    <source>
        <dbReference type="ARBA" id="ARBA00009400"/>
    </source>
</evidence>
<name>A0AA94L2T1_DESDE</name>
<dbReference type="GO" id="GO:0009435">
    <property type="term" value="P:NAD+ biosynthetic process"/>
    <property type="evidence" value="ECO:0007669"/>
    <property type="project" value="InterPro"/>
</dbReference>
<evidence type="ECO:0000259" key="6">
    <source>
        <dbReference type="Pfam" id="PF01729"/>
    </source>
</evidence>
<evidence type="ECO:0000259" key="7">
    <source>
        <dbReference type="Pfam" id="PF02749"/>
    </source>
</evidence>
<comment type="caution">
    <text evidence="8">The sequence shown here is derived from an EMBL/GenBank/DDBJ whole genome shotgun (WGS) entry which is preliminary data.</text>
</comment>
<feature type="domain" description="Quinolinate phosphoribosyl transferase N-terminal" evidence="7">
    <location>
        <begin position="22"/>
        <end position="105"/>
    </location>
</feature>
<organism evidence="8 9">
    <name type="scientific">Desulfovibrio desulfuricans</name>
    <dbReference type="NCBI Taxonomy" id="876"/>
    <lineage>
        <taxon>Bacteria</taxon>
        <taxon>Pseudomonadati</taxon>
        <taxon>Thermodesulfobacteriota</taxon>
        <taxon>Desulfovibrionia</taxon>
        <taxon>Desulfovibrionales</taxon>
        <taxon>Desulfovibrionaceae</taxon>
        <taxon>Desulfovibrio</taxon>
    </lineage>
</organism>
<dbReference type="NCBIfam" id="TIGR01334">
    <property type="entry name" value="modD"/>
    <property type="match status" value="1"/>
</dbReference>
<dbReference type="SUPFAM" id="SSF51690">
    <property type="entry name" value="Nicotinate/Quinolinate PRTase C-terminal domain-like"/>
    <property type="match status" value="1"/>
</dbReference>
<comment type="similarity">
    <text evidence="1 5">Belongs to the NadC/ModD family.</text>
</comment>
<dbReference type="SUPFAM" id="SSF54675">
    <property type="entry name" value="Nicotinate/Quinolinate PRTase N-terminal domain-like"/>
    <property type="match status" value="1"/>
</dbReference>
<dbReference type="GO" id="GO:0004514">
    <property type="term" value="F:nicotinate-nucleotide diphosphorylase (carboxylating) activity"/>
    <property type="evidence" value="ECO:0007669"/>
    <property type="project" value="InterPro"/>
</dbReference>
<dbReference type="InterPro" id="IPR022412">
    <property type="entry name" value="Quinolinate_PRibosylTrfase_N"/>
</dbReference>
<dbReference type="AlphaFoldDB" id="A0AA94L2T1"/>
<keyword evidence="4 5" id="KW-0808">Transferase</keyword>
<dbReference type="EMBL" id="FPIW01000042">
    <property type="protein sequence ID" value="SFW60673.1"/>
    <property type="molecule type" value="Genomic_DNA"/>
</dbReference>
<evidence type="ECO:0000256" key="2">
    <source>
        <dbReference type="ARBA" id="ARBA00019205"/>
    </source>
</evidence>
<evidence type="ECO:0000256" key="5">
    <source>
        <dbReference type="PIRNR" id="PIRNR006250"/>
    </source>
</evidence>
<evidence type="ECO:0000256" key="3">
    <source>
        <dbReference type="ARBA" id="ARBA00022676"/>
    </source>
</evidence>
<dbReference type="CDD" id="cd01573">
    <property type="entry name" value="modD_like"/>
    <property type="match status" value="1"/>
</dbReference>
<dbReference type="InterPro" id="IPR036068">
    <property type="entry name" value="Nicotinate_pribotase-like_C"/>
</dbReference>
<sequence length="290" mass="31034">MHIFKSASWIDSLLTDDCPGPDLTVEMLGIGPQSGAMRFSPREDGIISGVEEAEQLLTRCGLSVTRMADNGNVLQAGQVFLDARGRAAALHKGWKAAQVLMEYMSGIARRCAFMLERARAVRPGVQVAVTRKTFPGAKALCLEAALNGGAIIHRQNLSESVLLFAQHLLFFPGSENLSALEALARQTRDLRARMPEKNIAIEVDCLDDALLAAGAGLDIIQCEKFSCQDLAATVGALKSARPDILILAAGGINGDNAAEYAATGVDVLVTSWPYWGRPADIQVVMEADAR</sequence>
<dbReference type="InterPro" id="IPR006242">
    <property type="entry name" value="ModD"/>
</dbReference>
<evidence type="ECO:0000313" key="9">
    <source>
        <dbReference type="Proteomes" id="UP000182680"/>
    </source>
</evidence>
<dbReference type="PANTHER" id="PTHR32179">
    <property type="entry name" value="NICOTINATE-NUCLEOTIDE PYROPHOSPHORYLASE [CARBOXYLATING]"/>
    <property type="match status" value="1"/>
</dbReference>
<dbReference type="InterPro" id="IPR002638">
    <property type="entry name" value="Quinolinate_PRibosylTrfase_C"/>
</dbReference>
<dbReference type="PIRSF" id="PIRSF006250">
    <property type="entry name" value="NadC_ModD"/>
    <property type="match status" value="1"/>
</dbReference>
<protein>
    <recommendedName>
        <fullName evidence="2">Putative pyrophosphorylase ModD</fullName>
    </recommendedName>
</protein>
<dbReference type="Pfam" id="PF02749">
    <property type="entry name" value="QRPTase_N"/>
    <property type="match status" value="1"/>
</dbReference>
<dbReference type="RefSeq" id="WP_012625348.1">
    <property type="nucleotide sequence ID" value="NZ_FPIW01000042.1"/>
</dbReference>
<gene>
    <name evidence="8" type="ORF">SAMN02910291_02071</name>
</gene>
<dbReference type="Gene3D" id="3.20.20.70">
    <property type="entry name" value="Aldolase class I"/>
    <property type="match status" value="1"/>
</dbReference>
<dbReference type="InterPro" id="IPR037128">
    <property type="entry name" value="Quinolinate_PRibosylTase_N_sf"/>
</dbReference>
<dbReference type="OMA" id="GGHIHRQ"/>
<feature type="domain" description="Quinolinate phosphoribosyl transferase C-terminal" evidence="6">
    <location>
        <begin position="107"/>
        <end position="271"/>
    </location>
</feature>
<accession>A0AA94L2T1</accession>